<reference evidence="3 4" key="1">
    <citation type="journal article" date="2016" name="Nat. Commun.">
        <title>Thousands of microbial genomes shed light on interconnected biogeochemical processes in an aquifer system.</title>
        <authorList>
            <person name="Anantharaman K."/>
            <person name="Brown C.T."/>
            <person name="Hug L.A."/>
            <person name="Sharon I."/>
            <person name="Castelle C.J."/>
            <person name="Probst A.J."/>
            <person name="Thomas B.C."/>
            <person name="Singh A."/>
            <person name="Wilkins M.J."/>
            <person name="Karaoz U."/>
            <person name="Brodie E.L."/>
            <person name="Williams K.H."/>
            <person name="Hubbard S.S."/>
            <person name="Banfield J.F."/>
        </authorList>
    </citation>
    <scope>NUCLEOTIDE SEQUENCE [LARGE SCALE GENOMIC DNA]</scope>
</reference>
<evidence type="ECO:0000256" key="2">
    <source>
        <dbReference type="SAM" id="Phobius"/>
    </source>
</evidence>
<feature type="region of interest" description="Disordered" evidence="1">
    <location>
        <begin position="59"/>
        <end position="80"/>
    </location>
</feature>
<name>A0A1F4V2G1_UNCKA</name>
<dbReference type="Gene3D" id="2.10.25.10">
    <property type="entry name" value="Laminin"/>
    <property type="match status" value="1"/>
</dbReference>
<keyword evidence="2" id="KW-0472">Membrane</keyword>
<dbReference type="Proteomes" id="UP000178771">
    <property type="component" value="Unassembled WGS sequence"/>
</dbReference>
<dbReference type="EMBL" id="MEVH01000027">
    <property type="protein sequence ID" value="OGC51260.1"/>
    <property type="molecule type" value="Genomic_DNA"/>
</dbReference>
<dbReference type="AlphaFoldDB" id="A0A1F4V2G1"/>
<evidence type="ECO:0000313" key="4">
    <source>
        <dbReference type="Proteomes" id="UP000178771"/>
    </source>
</evidence>
<evidence type="ECO:0000256" key="1">
    <source>
        <dbReference type="SAM" id="MobiDB-lite"/>
    </source>
</evidence>
<feature type="transmembrane region" description="Helical" evidence="2">
    <location>
        <begin position="111"/>
        <end position="129"/>
    </location>
</feature>
<gene>
    <name evidence="3" type="ORF">A2982_04150</name>
</gene>
<organism evidence="3 4">
    <name type="scientific">candidate division WWE3 bacterium RIFCSPLOWO2_01_FULL_39_13</name>
    <dbReference type="NCBI Taxonomy" id="1802624"/>
    <lineage>
        <taxon>Bacteria</taxon>
        <taxon>Katanobacteria</taxon>
    </lineage>
</organism>
<comment type="caution">
    <text evidence="3">The sequence shown here is derived from an EMBL/GenBank/DDBJ whole genome shotgun (WGS) entry which is preliminary data.</text>
</comment>
<protein>
    <submittedName>
        <fullName evidence="3">Uncharacterized protein</fullName>
    </submittedName>
</protein>
<accession>A0A1F4V2G1</accession>
<sequence>MYDKSDGTCSCNNGYCTNTAKSACVKLPLNAHCVGGNVDSWLCDSGFVEVGNSCERIKSNPEPSKAGINNSKDTNNVDQVGLESNKPITVNISKNAEPIEEDKISVSGADAILALLGSSLVSGGIVLMFKNKKR</sequence>
<evidence type="ECO:0000313" key="3">
    <source>
        <dbReference type="EMBL" id="OGC51260.1"/>
    </source>
</evidence>
<proteinExistence type="predicted"/>
<keyword evidence="2" id="KW-0812">Transmembrane</keyword>
<feature type="compositionally biased region" description="Polar residues" evidence="1">
    <location>
        <begin position="67"/>
        <end position="78"/>
    </location>
</feature>
<keyword evidence="2" id="KW-1133">Transmembrane helix</keyword>